<dbReference type="InterPro" id="IPR036388">
    <property type="entry name" value="WH-like_DNA-bd_sf"/>
</dbReference>
<dbReference type="EMBL" id="CP042305">
    <property type="protein sequence ID" value="QDZ16119.1"/>
    <property type="molecule type" value="Genomic_DNA"/>
</dbReference>
<evidence type="ECO:0000259" key="1">
    <source>
        <dbReference type="SMART" id="SM00418"/>
    </source>
</evidence>
<dbReference type="KEGG" id="huw:FPZ11_16325"/>
<dbReference type="Pfam" id="PF12840">
    <property type="entry name" value="HTH_20"/>
    <property type="match status" value="1"/>
</dbReference>
<dbReference type="InterPro" id="IPR036390">
    <property type="entry name" value="WH_DNA-bd_sf"/>
</dbReference>
<proteinExistence type="predicted"/>
<feature type="domain" description="HTH arsR-type" evidence="1">
    <location>
        <begin position="7"/>
        <end position="87"/>
    </location>
</feature>
<dbReference type="RefSeq" id="WP_146322123.1">
    <property type="nucleotide sequence ID" value="NZ_CP042305.1"/>
</dbReference>
<evidence type="ECO:0000313" key="2">
    <source>
        <dbReference type="EMBL" id="QDZ16119.1"/>
    </source>
</evidence>
<sequence>MDVTDPQALRALAHPVRLDLIELLGTAGPLTAAESARRLGSTQASCSYHLRLLAKYGYVEEATSSGDGREHPWQLTDVRQSWSGAGPAARELERVFVQREADRILAWQSACSEQVSPWREAAFITGASLPLTADELEDVRSRLSAVLEPYIARLSNPADRPAGHRMVRVLLAGTPAETGDDEPAGSDA</sequence>
<dbReference type="PRINTS" id="PR00778">
    <property type="entry name" value="HTHARSR"/>
</dbReference>
<organism evidence="2 3">
    <name type="scientific">Humibacter ginsenosidimutans</name>
    <dbReference type="NCBI Taxonomy" id="2599293"/>
    <lineage>
        <taxon>Bacteria</taxon>
        <taxon>Bacillati</taxon>
        <taxon>Actinomycetota</taxon>
        <taxon>Actinomycetes</taxon>
        <taxon>Micrococcales</taxon>
        <taxon>Microbacteriaceae</taxon>
        <taxon>Humibacter</taxon>
    </lineage>
</organism>
<dbReference type="SMART" id="SM00418">
    <property type="entry name" value="HTH_ARSR"/>
    <property type="match status" value="1"/>
</dbReference>
<dbReference type="Proteomes" id="UP000320216">
    <property type="component" value="Chromosome"/>
</dbReference>
<dbReference type="CDD" id="cd00090">
    <property type="entry name" value="HTH_ARSR"/>
    <property type="match status" value="1"/>
</dbReference>
<accession>A0A5B8M7F4</accession>
<reference evidence="2 3" key="1">
    <citation type="submission" date="2019-07" db="EMBL/GenBank/DDBJ databases">
        <title>Full genome sequence of Humibacter sp. WJ7-1.</title>
        <authorList>
            <person name="Im W.-T."/>
        </authorList>
    </citation>
    <scope>NUCLEOTIDE SEQUENCE [LARGE SCALE GENOMIC DNA]</scope>
    <source>
        <strain evidence="2 3">WJ7-1</strain>
    </source>
</reference>
<dbReference type="Gene3D" id="1.10.10.10">
    <property type="entry name" value="Winged helix-like DNA-binding domain superfamily/Winged helix DNA-binding domain"/>
    <property type="match status" value="1"/>
</dbReference>
<dbReference type="InterPro" id="IPR011991">
    <property type="entry name" value="ArsR-like_HTH"/>
</dbReference>
<gene>
    <name evidence="2" type="ORF">FPZ11_16325</name>
</gene>
<dbReference type="SUPFAM" id="SSF46785">
    <property type="entry name" value="Winged helix' DNA-binding domain"/>
    <property type="match status" value="1"/>
</dbReference>
<name>A0A5B8M7F4_9MICO</name>
<dbReference type="AlphaFoldDB" id="A0A5B8M7F4"/>
<dbReference type="InterPro" id="IPR001845">
    <property type="entry name" value="HTH_ArsR_DNA-bd_dom"/>
</dbReference>
<evidence type="ECO:0000313" key="3">
    <source>
        <dbReference type="Proteomes" id="UP000320216"/>
    </source>
</evidence>
<dbReference type="OrthoDB" id="7945987at2"/>
<protein>
    <submittedName>
        <fullName evidence="2">Helix-turn-helix transcriptional regulator</fullName>
    </submittedName>
</protein>
<dbReference type="GO" id="GO:0003700">
    <property type="term" value="F:DNA-binding transcription factor activity"/>
    <property type="evidence" value="ECO:0007669"/>
    <property type="project" value="InterPro"/>
</dbReference>
<keyword evidence="3" id="KW-1185">Reference proteome</keyword>